<sequence length="102" mass="11002">MMPTPESVAAFLGRGDDPATVAAARETLPIVAAMARSYTRDRGFDERDPAYDVAAVLVTATARLMANPEQLASTVGEVTLAGWQGWTLAETFVLNRYRVRSA</sequence>
<evidence type="ECO:0000313" key="1">
    <source>
        <dbReference type="EMBL" id="ROR53284.1"/>
    </source>
</evidence>
<evidence type="ECO:0000313" key="2">
    <source>
        <dbReference type="Proteomes" id="UP000275749"/>
    </source>
</evidence>
<organism evidence="1 2">
    <name type="scientific">Luteococcus japonicus</name>
    <dbReference type="NCBI Taxonomy" id="33984"/>
    <lineage>
        <taxon>Bacteria</taxon>
        <taxon>Bacillati</taxon>
        <taxon>Actinomycetota</taxon>
        <taxon>Actinomycetes</taxon>
        <taxon>Propionibacteriales</taxon>
        <taxon>Propionibacteriaceae</taxon>
        <taxon>Luteococcus</taxon>
    </lineage>
</organism>
<proteinExistence type="predicted"/>
<gene>
    <name evidence="1" type="ORF">EDD41_0419</name>
</gene>
<comment type="caution">
    <text evidence="1">The sequence shown here is derived from an EMBL/GenBank/DDBJ whole genome shotgun (WGS) entry which is preliminary data.</text>
</comment>
<protein>
    <recommendedName>
        <fullName evidence="3">Phage gp6-like head-tail connector protein</fullName>
    </recommendedName>
</protein>
<accession>A0A3N1ZQW9</accession>
<dbReference type="Proteomes" id="UP000275749">
    <property type="component" value="Unassembled WGS sequence"/>
</dbReference>
<evidence type="ECO:0008006" key="3">
    <source>
        <dbReference type="Google" id="ProtNLM"/>
    </source>
</evidence>
<dbReference type="EMBL" id="RKHG01000001">
    <property type="protein sequence ID" value="ROR53284.1"/>
    <property type="molecule type" value="Genomic_DNA"/>
</dbReference>
<name>A0A3N1ZQW9_9ACTN</name>
<dbReference type="AlphaFoldDB" id="A0A3N1ZQW9"/>
<dbReference type="RefSeq" id="WP_211336555.1">
    <property type="nucleotide sequence ID" value="NZ_RKHG01000001.1"/>
</dbReference>
<reference evidence="1 2" key="1">
    <citation type="submission" date="2018-11" db="EMBL/GenBank/DDBJ databases">
        <title>Sequencing the genomes of 1000 actinobacteria strains.</title>
        <authorList>
            <person name="Klenk H.-P."/>
        </authorList>
    </citation>
    <scope>NUCLEOTIDE SEQUENCE [LARGE SCALE GENOMIC DNA]</scope>
    <source>
        <strain evidence="1 2">DSM 10546</strain>
    </source>
</reference>